<comment type="caution">
    <text evidence="1">The sequence shown here is derived from an EMBL/GenBank/DDBJ whole genome shotgun (WGS) entry which is preliminary data.</text>
</comment>
<sequence>MFGWLDRSIGAPVTRGEERYWLRVMSEGLGCADEDFWTGNADADAVTDIAKPRALGVFEWAD</sequence>
<protein>
    <submittedName>
        <fullName evidence="1">Uncharacterized protein</fullName>
    </submittedName>
</protein>
<dbReference type="Proteomes" id="UP001206128">
    <property type="component" value="Unassembled WGS sequence"/>
</dbReference>
<dbReference type="EMBL" id="JAMTCK010000003">
    <property type="protein sequence ID" value="MCP2164495.1"/>
    <property type="molecule type" value="Genomic_DNA"/>
</dbReference>
<gene>
    <name evidence="1" type="ORF">LX83_001335</name>
</gene>
<name>A0AAE3KF35_9PSEU</name>
<dbReference type="AlphaFoldDB" id="A0AAE3KF35"/>
<proteinExistence type="predicted"/>
<evidence type="ECO:0000313" key="2">
    <source>
        <dbReference type="Proteomes" id="UP001206128"/>
    </source>
</evidence>
<reference evidence="1" key="1">
    <citation type="submission" date="2022-06" db="EMBL/GenBank/DDBJ databases">
        <title>Genomic Encyclopedia of Archaeal and Bacterial Type Strains, Phase II (KMG-II): from individual species to whole genera.</title>
        <authorList>
            <person name="Goeker M."/>
        </authorList>
    </citation>
    <scope>NUCLEOTIDE SEQUENCE</scope>
    <source>
        <strain evidence="1">DSM 43935</strain>
    </source>
</reference>
<evidence type="ECO:0000313" key="1">
    <source>
        <dbReference type="EMBL" id="MCP2164495.1"/>
    </source>
</evidence>
<accession>A0AAE3KF35</accession>
<keyword evidence="2" id="KW-1185">Reference proteome</keyword>
<organism evidence="1 2">
    <name type="scientific">Goodfellowiella coeruleoviolacea</name>
    <dbReference type="NCBI Taxonomy" id="334858"/>
    <lineage>
        <taxon>Bacteria</taxon>
        <taxon>Bacillati</taxon>
        <taxon>Actinomycetota</taxon>
        <taxon>Actinomycetes</taxon>
        <taxon>Pseudonocardiales</taxon>
        <taxon>Pseudonocardiaceae</taxon>
        <taxon>Goodfellowiella</taxon>
    </lineage>
</organism>